<dbReference type="PANTHER" id="PTHR21047">
    <property type="entry name" value="DTDP-6-DEOXY-D-GLUCOSE-3,5 EPIMERASE"/>
    <property type="match status" value="1"/>
</dbReference>
<reference evidence="4 5" key="1">
    <citation type="submission" date="2017-02" db="EMBL/GenBank/DDBJ databases">
        <authorList>
            <person name="Peterson S.W."/>
        </authorList>
    </citation>
    <scope>NUCLEOTIDE SEQUENCE [LARGE SCALE GENOMIC DNA]</scope>
    <source>
        <strain evidence="4 5">ATCC 700028</strain>
    </source>
</reference>
<keyword evidence="5" id="KW-1185">Reference proteome</keyword>
<dbReference type="GO" id="GO:0008830">
    <property type="term" value="F:dTDP-4-dehydrorhamnose 3,5-epimerase activity"/>
    <property type="evidence" value="ECO:0007669"/>
    <property type="project" value="UniProtKB-UniRule"/>
</dbReference>
<dbReference type="AlphaFoldDB" id="A0A1T4LT73"/>
<dbReference type="EMBL" id="FUWX01000007">
    <property type="protein sequence ID" value="SJZ57930.1"/>
    <property type="molecule type" value="Genomic_DNA"/>
</dbReference>
<dbReference type="SUPFAM" id="SSF51182">
    <property type="entry name" value="RmlC-like cupins"/>
    <property type="match status" value="1"/>
</dbReference>
<feature type="active site" description="Proton acceptor" evidence="1">
    <location>
        <position position="61"/>
    </location>
</feature>
<dbReference type="OrthoDB" id="9800680at2"/>
<comment type="function">
    <text evidence="3">Catalyzes the epimerization of the C3' and C5'positions of dTDP-6-deoxy-D-xylo-4-hexulose, forming dTDP-6-deoxy-L-lyxo-4-hexulose.</text>
</comment>
<name>A0A1T4LT73_9FUSO</name>
<proteinExistence type="inferred from homology"/>
<dbReference type="UniPathway" id="UPA00124"/>
<organism evidence="4 5">
    <name type="scientific">Cetobacterium ceti</name>
    <dbReference type="NCBI Taxonomy" id="180163"/>
    <lineage>
        <taxon>Bacteria</taxon>
        <taxon>Fusobacteriati</taxon>
        <taxon>Fusobacteriota</taxon>
        <taxon>Fusobacteriia</taxon>
        <taxon>Fusobacteriales</taxon>
        <taxon>Fusobacteriaceae</taxon>
        <taxon>Cetobacterium</taxon>
    </lineage>
</organism>
<evidence type="ECO:0000256" key="1">
    <source>
        <dbReference type="PIRSR" id="PIRSR600888-1"/>
    </source>
</evidence>
<protein>
    <recommendedName>
        <fullName evidence="3">dTDP-4-dehydrorhamnose 3,5-epimerase</fullName>
        <ecNumber evidence="3">5.1.3.13</ecNumber>
    </recommendedName>
    <alternativeName>
        <fullName evidence="3">Thymidine diphospho-4-keto-rhamnose 3,5-epimerase</fullName>
    </alternativeName>
</protein>
<dbReference type="GO" id="GO:0019305">
    <property type="term" value="P:dTDP-rhamnose biosynthetic process"/>
    <property type="evidence" value="ECO:0007669"/>
    <property type="project" value="UniProtKB-UniRule"/>
</dbReference>
<dbReference type="InterPro" id="IPR014710">
    <property type="entry name" value="RmlC-like_jellyroll"/>
</dbReference>
<dbReference type="Gene3D" id="2.60.120.10">
    <property type="entry name" value="Jelly Rolls"/>
    <property type="match status" value="1"/>
</dbReference>
<dbReference type="Pfam" id="PF00908">
    <property type="entry name" value="dTDP_sugar_isom"/>
    <property type="match status" value="1"/>
</dbReference>
<keyword evidence="3" id="KW-0413">Isomerase</keyword>
<comment type="pathway">
    <text evidence="3">Carbohydrate biosynthesis; dTDP-L-rhamnose biosynthesis.</text>
</comment>
<evidence type="ECO:0000256" key="2">
    <source>
        <dbReference type="PIRSR" id="PIRSR600888-3"/>
    </source>
</evidence>
<evidence type="ECO:0000313" key="4">
    <source>
        <dbReference type="EMBL" id="SJZ57930.1"/>
    </source>
</evidence>
<dbReference type="CDD" id="cd00438">
    <property type="entry name" value="cupin_RmlC"/>
    <property type="match status" value="1"/>
</dbReference>
<dbReference type="EC" id="5.1.3.13" evidence="3"/>
<feature type="site" description="Participates in a stacking interaction with the thymidine ring of dTDP-4-oxo-6-deoxyglucose" evidence="2">
    <location>
        <position position="137"/>
    </location>
</feature>
<accession>A0A1T4LT73</accession>
<dbReference type="NCBIfam" id="TIGR01221">
    <property type="entry name" value="rmlC"/>
    <property type="match status" value="1"/>
</dbReference>
<dbReference type="GO" id="GO:0000271">
    <property type="term" value="P:polysaccharide biosynthetic process"/>
    <property type="evidence" value="ECO:0007669"/>
    <property type="project" value="TreeGrafter"/>
</dbReference>
<dbReference type="STRING" id="180163.SAMN02745174_00958"/>
<dbReference type="Proteomes" id="UP000191153">
    <property type="component" value="Unassembled WGS sequence"/>
</dbReference>
<evidence type="ECO:0000313" key="5">
    <source>
        <dbReference type="Proteomes" id="UP000191153"/>
    </source>
</evidence>
<dbReference type="RefSeq" id="WP_078693475.1">
    <property type="nucleotide sequence ID" value="NZ_FUWX01000007.1"/>
</dbReference>
<comment type="catalytic activity">
    <reaction evidence="3">
        <text>dTDP-4-dehydro-6-deoxy-alpha-D-glucose = dTDP-4-dehydro-beta-L-rhamnose</text>
        <dbReference type="Rhea" id="RHEA:16969"/>
        <dbReference type="ChEBI" id="CHEBI:57649"/>
        <dbReference type="ChEBI" id="CHEBI:62830"/>
        <dbReference type="EC" id="5.1.3.13"/>
    </reaction>
</comment>
<evidence type="ECO:0000256" key="3">
    <source>
        <dbReference type="RuleBase" id="RU364069"/>
    </source>
</evidence>
<dbReference type="PANTHER" id="PTHR21047:SF2">
    <property type="entry name" value="THYMIDINE DIPHOSPHO-4-KETO-RHAMNOSE 3,5-EPIMERASE"/>
    <property type="match status" value="1"/>
</dbReference>
<comment type="subunit">
    <text evidence="3">Homodimer.</text>
</comment>
<gene>
    <name evidence="4" type="ORF">SAMN02745174_00958</name>
</gene>
<dbReference type="InterPro" id="IPR000888">
    <property type="entry name" value="RmlC-like"/>
</dbReference>
<feature type="active site" description="Proton donor" evidence="1">
    <location>
        <position position="131"/>
    </location>
</feature>
<comment type="similarity">
    <text evidence="3">Belongs to the dTDP-4-dehydrorhamnose 3,5-epimerase family.</text>
</comment>
<dbReference type="InterPro" id="IPR011051">
    <property type="entry name" value="RmlC_Cupin_sf"/>
</dbReference>
<dbReference type="GO" id="GO:0005829">
    <property type="term" value="C:cytosol"/>
    <property type="evidence" value="ECO:0007669"/>
    <property type="project" value="TreeGrafter"/>
</dbReference>
<sequence length="180" mass="21103">MEFIKTDIEGVFIIENKIFKDERGQFIKTFNSEIFKNNGIDISFLESYYSISNKDVIRGMHFQLPPEDHSKLVYVIKGSVLDVVLDLRRNSKTFGKSIFVNLSEENKRSLYIPKGLAHGFKSLEDNTVMVYNVSTGYDNKSDYGILWNSFGFDWKIENPILSKRDKEFETFNEFFKKEIF</sequence>